<proteinExistence type="predicted"/>
<name>A0ACC2D0D4_DIPCM</name>
<dbReference type="EMBL" id="CM055099">
    <property type="protein sequence ID" value="KAJ7547692.1"/>
    <property type="molecule type" value="Genomic_DNA"/>
</dbReference>
<protein>
    <submittedName>
        <fullName evidence="1">Uncharacterized protein</fullName>
    </submittedName>
</protein>
<evidence type="ECO:0000313" key="1">
    <source>
        <dbReference type="EMBL" id="KAJ7547692.1"/>
    </source>
</evidence>
<dbReference type="Proteomes" id="UP001162992">
    <property type="component" value="Chromosome 8"/>
</dbReference>
<reference evidence="2" key="1">
    <citation type="journal article" date="2024" name="Proc. Natl. Acad. Sci. U.S.A.">
        <title>Extraordinary preservation of gene collinearity over three hundred million years revealed in homosporous lycophytes.</title>
        <authorList>
            <person name="Li C."/>
            <person name="Wickell D."/>
            <person name="Kuo L.Y."/>
            <person name="Chen X."/>
            <person name="Nie B."/>
            <person name="Liao X."/>
            <person name="Peng D."/>
            <person name="Ji J."/>
            <person name="Jenkins J."/>
            <person name="Williams M."/>
            <person name="Shu S."/>
            <person name="Plott C."/>
            <person name="Barry K."/>
            <person name="Rajasekar S."/>
            <person name="Grimwood J."/>
            <person name="Han X."/>
            <person name="Sun S."/>
            <person name="Hou Z."/>
            <person name="He W."/>
            <person name="Dai G."/>
            <person name="Sun C."/>
            <person name="Schmutz J."/>
            <person name="Leebens-Mack J.H."/>
            <person name="Li F.W."/>
            <person name="Wang L."/>
        </authorList>
    </citation>
    <scope>NUCLEOTIDE SEQUENCE [LARGE SCALE GENOMIC DNA]</scope>
    <source>
        <strain evidence="2">cv. PW_Plant_1</strain>
    </source>
</reference>
<evidence type="ECO:0000313" key="2">
    <source>
        <dbReference type="Proteomes" id="UP001162992"/>
    </source>
</evidence>
<accession>A0ACC2D0D4</accession>
<sequence>MMTVEEYKCTSTTDDLSSGALCELLQFIPSELQSTNDSVIGPISGNMDSCVSFVGSNRAVSDSIHWWEIPHEHESLMAYTPPVGQARLHVSSTSSATSLDHGIIRSLRFDDIDSQAIPLVSSAAPSKTASWIAEQTAETMAAHRTNHDSDNESQLLKLNNGCGKRPTRPGRSMAENTLMDSLLPTADEIGLQWKISELRVALRASERVRHASELELEAMRKYLSKVEAAAAGLNHRVQQLQHLVLCLGEEGKNVEQAQGKLIEEASKEARNQTTAATTAVAAARKATMELDKVRRYASSIINSQEEEIRRLSIETAHCHLLYQARGRHLQNLKDQLVRLELTNAHQLKIFDAALRASNTGALELQKMSTSTKWADEGDARGTIGTMEVLGLRKNVDEAEEQKLNGASLEKNDSFVHDDECLKHQATKSQHQEVNDIRGNYNHELREVRTVLGGEKAQLLAELALLRCRNKSLKGNLEEWQGKFKVLRQHIVGLERNHHTKHNLDDLNFLRQIV</sequence>
<organism evidence="1 2">
    <name type="scientific">Diphasiastrum complanatum</name>
    <name type="common">Issler's clubmoss</name>
    <name type="synonym">Lycopodium complanatum</name>
    <dbReference type="NCBI Taxonomy" id="34168"/>
    <lineage>
        <taxon>Eukaryota</taxon>
        <taxon>Viridiplantae</taxon>
        <taxon>Streptophyta</taxon>
        <taxon>Embryophyta</taxon>
        <taxon>Tracheophyta</taxon>
        <taxon>Lycopodiopsida</taxon>
        <taxon>Lycopodiales</taxon>
        <taxon>Lycopodiaceae</taxon>
        <taxon>Lycopodioideae</taxon>
        <taxon>Diphasiastrum</taxon>
    </lineage>
</organism>
<comment type="caution">
    <text evidence="1">The sequence shown here is derived from an EMBL/GenBank/DDBJ whole genome shotgun (WGS) entry which is preliminary data.</text>
</comment>
<gene>
    <name evidence="1" type="ORF">O6H91_08G099000</name>
</gene>
<keyword evidence="2" id="KW-1185">Reference proteome</keyword>